<dbReference type="EMBL" id="LBUZ01000035">
    <property type="protein sequence ID" value="KKQ74309.1"/>
    <property type="molecule type" value="Genomic_DNA"/>
</dbReference>
<organism evidence="1 2">
    <name type="scientific">Candidatus Woesebacteria bacterium GW2011_GWB1_38_5b</name>
    <dbReference type="NCBI Taxonomy" id="1618569"/>
    <lineage>
        <taxon>Bacteria</taxon>
        <taxon>Candidatus Woeseibacteriota</taxon>
    </lineage>
</organism>
<proteinExistence type="predicted"/>
<dbReference type="SUPFAM" id="SSF55811">
    <property type="entry name" value="Nudix"/>
    <property type="match status" value="1"/>
</dbReference>
<sequence>MRTETELAKYSTDILVRELAQRNNLVDSEGRINSIVLDEIIIPNMPISCVDVIPVRHTERGYEIGIIKRGTGSQAGKLAIVGGRIFKDEYPNDAIRRHLIKDLNVHGFAHFGKATDHSPFFLQMYAHANSSQAEGYGFDPTKQAITLTYLVQIDEQPQPSGDEAIEYLWIDSEEQIPEDTAFNHGVAMRNAIRHLKDIEI</sequence>
<dbReference type="InterPro" id="IPR032582">
    <property type="entry name" value="DUF4916"/>
</dbReference>
<protein>
    <recommendedName>
        <fullName evidence="3">Nudix hydrolase domain-containing protein</fullName>
    </recommendedName>
</protein>
<evidence type="ECO:0000313" key="1">
    <source>
        <dbReference type="EMBL" id="KKQ74309.1"/>
    </source>
</evidence>
<dbReference type="AlphaFoldDB" id="A0A0G0MKR3"/>
<comment type="caution">
    <text evidence="1">The sequence shown here is derived from an EMBL/GenBank/DDBJ whole genome shotgun (WGS) entry which is preliminary data.</text>
</comment>
<dbReference type="Proteomes" id="UP000034181">
    <property type="component" value="Unassembled WGS sequence"/>
</dbReference>
<dbReference type="InterPro" id="IPR015797">
    <property type="entry name" value="NUDIX_hydrolase-like_dom_sf"/>
</dbReference>
<evidence type="ECO:0008006" key="3">
    <source>
        <dbReference type="Google" id="ProtNLM"/>
    </source>
</evidence>
<name>A0A0G0MKR3_9BACT</name>
<gene>
    <name evidence="1" type="ORF">US96_C0035G0013</name>
</gene>
<evidence type="ECO:0000313" key="2">
    <source>
        <dbReference type="Proteomes" id="UP000034181"/>
    </source>
</evidence>
<dbReference type="Gene3D" id="3.90.79.10">
    <property type="entry name" value="Nucleoside Triphosphate Pyrophosphohydrolase"/>
    <property type="match status" value="1"/>
</dbReference>
<dbReference type="Pfam" id="PF16262">
    <property type="entry name" value="DUF4916"/>
    <property type="match status" value="1"/>
</dbReference>
<reference evidence="1 2" key="1">
    <citation type="journal article" date="2015" name="Nature">
        <title>rRNA introns, odd ribosomes, and small enigmatic genomes across a large radiation of phyla.</title>
        <authorList>
            <person name="Brown C.T."/>
            <person name="Hug L.A."/>
            <person name="Thomas B.C."/>
            <person name="Sharon I."/>
            <person name="Castelle C.J."/>
            <person name="Singh A."/>
            <person name="Wilkins M.J."/>
            <person name="Williams K.H."/>
            <person name="Banfield J.F."/>
        </authorList>
    </citation>
    <scope>NUCLEOTIDE SEQUENCE [LARGE SCALE GENOMIC DNA]</scope>
</reference>
<accession>A0A0G0MKR3</accession>